<dbReference type="CTD" id="3564860"/>
<dbReference type="AGR" id="WB:WBGene00044195"/>
<gene>
    <name evidence="1" type="ORF">CELE_F49A5.10</name>
    <name evidence="1 3" type="ORF">F49A5.10</name>
</gene>
<dbReference type="RefSeq" id="NP_001023949.1">
    <property type="nucleotide sequence ID" value="NM_001028778.1"/>
</dbReference>
<dbReference type="WormBase" id="F49A5.10">
    <property type="protein sequence ID" value="CE38362"/>
    <property type="gene ID" value="WBGene00044195"/>
</dbReference>
<dbReference type="GeneID" id="3564860"/>
<sequence length="73" mass="8586">MDRAFHSNVTTINCNNIIWKNRSERDNSVINSKKIVLSRAEVDKRRIESTFAQANEEHNLHMSRMMELARVEV</sequence>
<evidence type="ECO:0000313" key="1">
    <source>
        <dbReference type="EMBL" id="CAI79190.1"/>
    </source>
</evidence>
<evidence type="ECO:0000313" key="3">
    <source>
        <dbReference type="WormBase" id="F49A5.10"/>
    </source>
</evidence>
<dbReference type="InParanoid" id="Q564U1"/>
<dbReference type="Bgee" id="WBGene00044195">
    <property type="expression patterns" value="Expressed in pharyngeal muscle cell (C elegans) and 3 other cell types or tissues"/>
</dbReference>
<dbReference type="EMBL" id="BX284605">
    <property type="protein sequence ID" value="CAI79190.1"/>
    <property type="molecule type" value="Genomic_DNA"/>
</dbReference>
<evidence type="ECO:0000313" key="2">
    <source>
        <dbReference type="Proteomes" id="UP000001940"/>
    </source>
</evidence>
<reference evidence="1 2" key="1">
    <citation type="journal article" date="1998" name="Science">
        <title>Genome sequence of the nematode C. elegans: a platform for investigating biology.</title>
        <authorList>
            <consortium name="The C. elegans sequencing consortium"/>
            <person name="Sulson J.E."/>
            <person name="Waterston R."/>
        </authorList>
    </citation>
    <scope>NUCLEOTIDE SEQUENCE [LARGE SCALE GENOMIC DNA]</scope>
    <source>
        <strain evidence="1 2">Bristol N2</strain>
    </source>
</reference>
<name>Q564U1_CAEEL</name>
<protein>
    <submittedName>
        <fullName evidence="1">Uncharacterized protein</fullName>
    </submittedName>
</protein>
<dbReference type="UCSC" id="F49A5.10">
    <property type="organism name" value="c. elegans"/>
</dbReference>
<proteinExistence type="predicted"/>
<dbReference type="PaxDb" id="6239-F49A5.10"/>
<keyword evidence="2" id="KW-1185">Reference proteome</keyword>
<dbReference type="KEGG" id="cel:CELE_F49A5.10"/>
<organism evidence="1 2">
    <name type="scientific">Caenorhabditis elegans</name>
    <dbReference type="NCBI Taxonomy" id="6239"/>
    <lineage>
        <taxon>Eukaryota</taxon>
        <taxon>Metazoa</taxon>
        <taxon>Ecdysozoa</taxon>
        <taxon>Nematoda</taxon>
        <taxon>Chromadorea</taxon>
        <taxon>Rhabditida</taxon>
        <taxon>Rhabditina</taxon>
        <taxon>Rhabditomorpha</taxon>
        <taxon>Rhabditoidea</taxon>
        <taxon>Rhabditidae</taxon>
        <taxon>Peloderinae</taxon>
        <taxon>Caenorhabditis</taxon>
    </lineage>
</organism>
<dbReference type="Proteomes" id="UP000001940">
    <property type="component" value="Chromosome V"/>
</dbReference>
<dbReference type="HOGENOM" id="CLU_2707044_0_0_1"/>
<dbReference type="AlphaFoldDB" id="Q564U1"/>
<accession>Q564U1</accession>